<dbReference type="PANTHER" id="PTHR14741">
    <property type="entry name" value="S-ADENOSYLMETHIONINE-DEPENDENT METHYLTRANSFERASE RELATED"/>
    <property type="match status" value="1"/>
</dbReference>
<comment type="subcellular location">
    <subcellularLocation>
        <location evidence="2">Cytoplasm</location>
    </subcellularLocation>
    <subcellularLocation>
        <location evidence="1">Nucleus</location>
        <location evidence="1">Cajal body</location>
    </subcellularLocation>
    <subcellularLocation>
        <location evidence="3">Nucleus</location>
        <location evidence="3">Nucleolus</location>
    </subcellularLocation>
</comment>
<keyword evidence="9" id="KW-0949">S-adenosyl-L-methionine</keyword>
<evidence type="ECO:0000256" key="23">
    <source>
        <dbReference type="SAM" id="MobiDB-lite"/>
    </source>
</evidence>
<evidence type="ECO:0000256" key="20">
    <source>
        <dbReference type="ARBA" id="ARBA00064494"/>
    </source>
</evidence>
<feature type="compositionally biased region" description="Polar residues" evidence="23">
    <location>
        <begin position="244"/>
        <end position="258"/>
    </location>
</feature>
<comment type="catalytic activity">
    <reaction evidence="16">
        <text>a 5'-end (N(2),N(7)-dimethyl 5'-triphosphoguanosine)-ribonucleoside in snRNA + S-adenosyl-L-methionine = a 5'-end (N(2),N(2),N(7)-trimethyl 5'-triphosphoguanosine)-ribonucleoside in snRNA + S-adenosyl-L-homocysteine + H(+)</text>
        <dbReference type="Rhea" id="RHEA:78479"/>
        <dbReference type="Rhea" id="RHEA-COMP:19087"/>
        <dbReference type="Rhea" id="RHEA-COMP:19089"/>
        <dbReference type="ChEBI" id="CHEBI:15378"/>
        <dbReference type="ChEBI" id="CHEBI:57856"/>
        <dbReference type="ChEBI" id="CHEBI:59789"/>
        <dbReference type="ChEBI" id="CHEBI:167623"/>
        <dbReference type="ChEBI" id="CHEBI:172880"/>
    </reaction>
    <physiologicalReaction direction="left-to-right" evidence="16">
        <dbReference type="Rhea" id="RHEA:78480"/>
    </physiologicalReaction>
</comment>
<evidence type="ECO:0000256" key="14">
    <source>
        <dbReference type="ARBA" id="ARBA00047418"/>
    </source>
</evidence>
<dbReference type="CDD" id="cd02440">
    <property type="entry name" value="AdoMet_MTases"/>
    <property type="match status" value="1"/>
</dbReference>
<organism evidence="24 25">
    <name type="scientific">Zootermopsis nevadensis</name>
    <name type="common">Dampwood termite</name>
    <dbReference type="NCBI Taxonomy" id="136037"/>
    <lineage>
        <taxon>Eukaryota</taxon>
        <taxon>Metazoa</taxon>
        <taxon>Ecdysozoa</taxon>
        <taxon>Arthropoda</taxon>
        <taxon>Hexapoda</taxon>
        <taxon>Insecta</taxon>
        <taxon>Pterygota</taxon>
        <taxon>Neoptera</taxon>
        <taxon>Polyneoptera</taxon>
        <taxon>Dictyoptera</taxon>
        <taxon>Blattodea</taxon>
        <taxon>Blattoidea</taxon>
        <taxon>Termitoidae</taxon>
        <taxon>Termopsidae</taxon>
        <taxon>Zootermopsis</taxon>
    </lineage>
</organism>
<evidence type="ECO:0000313" key="25">
    <source>
        <dbReference type="Proteomes" id="UP000027135"/>
    </source>
</evidence>
<evidence type="ECO:0000256" key="6">
    <source>
        <dbReference type="ARBA" id="ARBA00022553"/>
    </source>
</evidence>
<dbReference type="Proteomes" id="UP000027135">
    <property type="component" value="Unassembled WGS sequence"/>
</dbReference>
<keyword evidence="12" id="KW-0539">Nucleus</keyword>
<evidence type="ECO:0000256" key="19">
    <source>
        <dbReference type="ARBA" id="ARBA00057179"/>
    </source>
</evidence>
<comment type="function">
    <text evidence="19">Catalyzes the 2 serial methylation steps for the conversion of the 7-monomethylguanosine (m(7)G) caps of snRNAs and snoRNAs to a 2,2,7-trimethylguanosine (m(2,2,7)G) cap structure. The enzyme is specific for guanine, and N7 methylation must precede N2 methylation. Hypermethylation of the m7G cap of U snRNAs leads to their concentration in nuclear foci, their colocalization with coilin and the formation of canonical Cajal bodies (CBs). Plays a role in transcriptional regulation.</text>
</comment>
<evidence type="ECO:0000256" key="17">
    <source>
        <dbReference type="ARBA" id="ARBA00049075"/>
    </source>
</evidence>
<comment type="catalytic activity">
    <reaction evidence="17">
        <text>a 5'-end (N(7)-methyl 5'-triphosphoguanosine)-ribonucleoside in snRNA + S-adenosyl-L-methionine = a 5'-end (N(2),N(7)-dimethyl 5'-triphosphoguanosine)-ribonucleoside in snRNA + S-adenosyl-L-homocysteine + H(+)</text>
        <dbReference type="Rhea" id="RHEA:78471"/>
        <dbReference type="Rhea" id="RHEA-COMP:19085"/>
        <dbReference type="Rhea" id="RHEA-COMP:19087"/>
        <dbReference type="ChEBI" id="CHEBI:15378"/>
        <dbReference type="ChEBI" id="CHEBI:57856"/>
        <dbReference type="ChEBI" id="CHEBI:59789"/>
        <dbReference type="ChEBI" id="CHEBI:156461"/>
        <dbReference type="ChEBI" id="CHEBI:172880"/>
    </reaction>
    <physiologicalReaction direction="left-to-right" evidence="17">
        <dbReference type="Rhea" id="RHEA:78472"/>
    </physiologicalReaction>
</comment>
<dbReference type="Pfam" id="PF09445">
    <property type="entry name" value="Methyltransf_15"/>
    <property type="match status" value="1"/>
</dbReference>
<feature type="region of interest" description="Disordered" evidence="23">
    <location>
        <begin position="240"/>
        <end position="278"/>
    </location>
</feature>
<keyword evidence="11" id="KW-0804">Transcription</keyword>
<evidence type="ECO:0000256" key="3">
    <source>
        <dbReference type="ARBA" id="ARBA00004604"/>
    </source>
</evidence>
<accession>A0A067QSR7</accession>
<feature type="compositionally biased region" description="Polar residues" evidence="23">
    <location>
        <begin position="931"/>
        <end position="942"/>
    </location>
</feature>
<feature type="region of interest" description="Disordered" evidence="23">
    <location>
        <begin position="1029"/>
        <end position="1050"/>
    </location>
</feature>
<dbReference type="PANTHER" id="PTHR14741:SF32">
    <property type="entry name" value="TRIMETHYLGUANOSINE SYNTHASE"/>
    <property type="match status" value="1"/>
</dbReference>
<feature type="region of interest" description="Disordered" evidence="23">
    <location>
        <begin position="356"/>
        <end position="378"/>
    </location>
</feature>
<evidence type="ECO:0000256" key="7">
    <source>
        <dbReference type="ARBA" id="ARBA00022603"/>
    </source>
</evidence>
<dbReference type="InterPro" id="IPR019012">
    <property type="entry name" value="RNA_cap_Gua-N2-MeTrfase"/>
</dbReference>
<keyword evidence="25" id="KW-1185">Reference proteome</keyword>
<feature type="compositionally biased region" description="Low complexity" evidence="23">
    <location>
        <begin position="356"/>
        <end position="367"/>
    </location>
</feature>
<feature type="compositionally biased region" description="Basic and acidic residues" evidence="23">
    <location>
        <begin position="796"/>
        <end position="808"/>
    </location>
</feature>
<keyword evidence="10" id="KW-0805">Transcription regulation</keyword>
<gene>
    <name evidence="24" type="ORF">L798_14144</name>
</gene>
<evidence type="ECO:0000256" key="18">
    <source>
        <dbReference type="ARBA" id="ARBA00049790"/>
    </source>
</evidence>
<evidence type="ECO:0000256" key="5">
    <source>
        <dbReference type="ARBA" id="ARBA00022490"/>
    </source>
</evidence>
<evidence type="ECO:0000256" key="10">
    <source>
        <dbReference type="ARBA" id="ARBA00023015"/>
    </source>
</evidence>
<protein>
    <recommendedName>
        <fullName evidence="4">Trimethylguanosine synthase</fullName>
    </recommendedName>
    <alternativeName>
        <fullName evidence="18">Cap-specific guanine-N(2) methyltransferase</fullName>
    </alternativeName>
    <alternativeName>
        <fullName evidence="21">Nuclear receptor coactivator 6-interacting protein</fullName>
    </alternativeName>
    <alternativeName>
        <fullName evidence="22">PRIP-interacting protein with methyltransferase motif</fullName>
    </alternativeName>
</protein>
<evidence type="ECO:0000256" key="1">
    <source>
        <dbReference type="ARBA" id="ARBA00004408"/>
    </source>
</evidence>
<evidence type="ECO:0000256" key="12">
    <source>
        <dbReference type="ARBA" id="ARBA00023242"/>
    </source>
</evidence>
<evidence type="ECO:0000256" key="4">
    <source>
        <dbReference type="ARBA" id="ARBA00018517"/>
    </source>
</evidence>
<dbReference type="STRING" id="136037.A0A067QSR7"/>
<evidence type="ECO:0000256" key="21">
    <source>
        <dbReference type="ARBA" id="ARBA00079339"/>
    </source>
</evidence>
<keyword evidence="6" id="KW-0597">Phosphoprotein</keyword>
<proteinExistence type="inferred from homology"/>
<feature type="compositionally biased region" description="Polar residues" evidence="23">
    <location>
        <begin position="269"/>
        <end position="278"/>
    </location>
</feature>
<evidence type="ECO:0000256" key="11">
    <source>
        <dbReference type="ARBA" id="ARBA00023163"/>
    </source>
</evidence>
<dbReference type="GO" id="GO:0071164">
    <property type="term" value="F:RNA cap trimethylguanosine synthase activity"/>
    <property type="evidence" value="ECO:0007669"/>
    <property type="project" value="TreeGrafter"/>
</dbReference>
<evidence type="ECO:0000313" key="24">
    <source>
        <dbReference type="EMBL" id="KDR11877.1"/>
    </source>
</evidence>
<evidence type="ECO:0000256" key="8">
    <source>
        <dbReference type="ARBA" id="ARBA00022679"/>
    </source>
</evidence>
<dbReference type="GO" id="GO:0005737">
    <property type="term" value="C:cytoplasm"/>
    <property type="evidence" value="ECO:0007669"/>
    <property type="project" value="UniProtKB-SubCell"/>
</dbReference>
<evidence type="ECO:0000256" key="22">
    <source>
        <dbReference type="ARBA" id="ARBA00081504"/>
    </source>
</evidence>
<evidence type="ECO:0000256" key="15">
    <source>
        <dbReference type="ARBA" id="ARBA00048740"/>
    </source>
</evidence>
<evidence type="ECO:0000256" key="2">
    <source>
        <dbReference type="ARBA" id="ARBA00004496"/>
    </source>
</evidence>
<feature type="region of interest" description="Disordered" evidence="23">
    <location>
        <begin position="985"/>
        <end position="1012"/>
    </location>
</feature>
<dbReference type="GO" id="GO:0005730">
    <property type="term" value="C:nucleolus"/>
    <property type="evidence" value="ECO:0007669"/>
    <property type="project" value="UniProtKB-SubCell"/>
</dbReference>
<dbReference type="EMBL" id="KK853064">
    <property type="protein sequence ID" value="KDR11877.1"/>
    <property type="molecule type" value="Genomic_DNA"/>
</dbReference>
<dbReference type="SUPFAM" id="SSF53335">
    <property type="entry name" value="S-adenosyl-L-methionine-dependent methyltransferases"/>
    <property type="match status" value="1"/>
</dbReference>
<feature type="region of interest" description="Disordered" evidence="23">
    <location>
        <begin position="925"/>
        <end position="946"/>
    </location>
</feature>
<sequence>MCEYLWEPLAEVHLSLAGRPSDENIYCLCSRVFIRDGNNLSKGMCEKADGSEDDSTQYDEYDEANILPFHVNTALNENRPVRTVGKNDTEEAVSCYCSASHTDNNYSTDEHEHDSIREGMGGVGIACGGLQLSDSGADLSECGGDIQYTSSSRHEDWERYWSANGERIIWQSWITKYGEYVNPDYFANADGTVFSESNKVLPEDGQVIQIKDPPLDDSSKSKTNQCSFIDEQHTAFRGEESTYHPHSSTFHSSFQNSFPKDEQDVSKDNPYSDSVETGVDLSSKNFLDDDVDGYSGPRTEKTDMQGSFELQLPEIIKTNAASKDENLLILSAGETPETEAKQDMLMCNSDINAVDSWSPLSPSSTDDSSGDGSGDDNVVAGSVANTALTSDSMTNVTKITISSLDFSCDTEDSVHSSSLSSSSAGSGSAPCTTDEADQYWQELWKKHFSEQYYVHYNAFLAWEQKEANEEIEAATVETLDTNHPLFQVGEEFSGAKQSYFHEIKPNIGNVSASCIKDNINLNFIENCYSTDDISLTANAVVTNDYSYSTEIEFSSKHKSCYSEVEDLNKESEENLPCSCSVSVTEHPHSPSFEESISCTGKMELGVGTDQSFGELNQTKEQLYFKMERMCGDTKQRTASVDECSSSFGKLEASAGTCHSFDELDHEKEHLSNSDMVVEEKEDTVRLLNVTHVQESSKIVSTQSHLLPLLKRASGRRGRSRLFMDSVGHLIESLSMLDSHPSDVIEPHDTSDHVGNTAAGTESDGNFESNADSHRHVDRSTILRISVHRGSGDEPLEEKPVTLKRSHESDSDESGLGRVKSAFTLMGLAFAPNKQSTPSQASSGMSLVPSIHHGSVLYRKRNIRDQNRQLKMNIHQRRAQKQHQLLASCTVTSALAKAKQFLELEAQYSVEDASIKAALGYENHSSSDEEQLAQSSRPVSSLTSHREKRLPVAAAICPSVDGDMDLAESEYEDMELPDEEGSVLMGNKEEPKLDVKTETSPAEEENHSVLMRSKTDDAILTEKFCEEEQEKVTKKSQQQKKKKKKQNKRMSLTSLPEEVASNKILRKYWVRRYQLFSRFDEGIKLDDESWFSVTPERIAEHIAERCRCDIVVDAFCGAGGNSIQFAFTCAHVIAIDIDPKKIALARHNADVYGVADRIEFVVGDFLRLAPSLHADVVFLSPPWGGPQYLNTDAYDIESIMQPFGGSQLYKVSLSITENIAYYVPRNINTDQLVMLAGPGGQVEIEQNFLDKRLVAITAYYGELIHE</sequence>
<dbReference type="GO" id="GO:0015030">
    <property type="term" value="C:Cajal body"/>
    <property type="evidence" value="ECO:0007669"/>
    <property type="project" value="UniProtKB-SubCell"/>
</dbReference>
<dbReference type="eggNOG" id="KOG2730">
    <property type="taxonomic scope" value="Eukaryota"/>
</dbReference>
<dbReference type="FunFam" id="3.40.50.150:FF:000066">
    <property type="entry name" value="Trimethylguanosine synthase 1"/>
    <property type="match status" value="1"/>
</dbReference>
<keyword evidence="7" id="KW-0489">Methyltransferase</keyword>
<feature type="region of interest" description="Disordered" evidence="23">
    <location>
        <begin position="787"/>
        <end position="815"/>
    </location>
</feature>
<feature type="region of interest" description="Disordered" evidence="23">
    <location>
        <begin position="204"/>
        <end position="223"/>
    </location>
</feature>
<dbReference type="OrthoDB" id="194443at2759"/>
<comment type="catalytic activity">
    <reaction evidence="14">
        <text>a 5'-end (N(2),N(7)-dimethyl 5'-triphosphoguanosine)-ribonucleoside in snoRNA + S-adenosyl-L-methionine = a 5'-end (N(2),N(2),N(7)-trimethyl 5'-triphosphoguanosine)-ribonucleoside in snoRNA + S-adenosyl-L-homocysteine + H(+)</text>
        <dbReference type="Rhea" id="RHEA:78507"/>
        <dbReference type="Rhea" id="RHEA-COMP:19088"/>
        <dbReference type="Rhea" id="RHEA-COMP:19090"/>
        <dbReference type="ChEBI" id="CHEBI:15378"/>
        <dbReference type="ChEBI" id="CHEBI:57856"/>
        <dbReference type="ChEBI" id="CHEBI:59789"/>
        <dbReference type="ChEBI" id="CHEBI:167623"/>
        <dbReference type="ChEBI" id="CHEBI:172880"/>
    </reaction>
    <physiologicalReaction direction="left-to-right" evidence="14">
        <dbReference type="Rhea" id="RHEA:78508"/>
    </physiologicalReaction>
</comment>
<dbReference type="AlphaFoldDB" id="A0A067QSR7"/>
<keyword evidence="5" id="KW-0963">Cytoplasm</keyword>
<evidence type="ECO:0000256" key="13">
    <source>
        <dbReference type="ARBA" id="ARBA00025783"/>
    </source>
</evidence>
<feature type="region of interest" description="Disordered" evidence="23">
    <location>
        <begin position="750"/>
        <end position="774"/>
    </location>
</feature>
<comment type="catalytic activity">
    <reaction evidence="15">
        <text>a 5'-end (N(7)-methyl 5'-triphosphoguanosine)-ribonucleoside in snoRNA + S-adenosyl-L-methionine = a 5'-end (N(2),N(7)-dimethyl 5'-triphosphoguanosine)-ribonucleoside in snoRNA + S-adenosyl-L-homocysteine + H(+)</text>
        <dbReference type="Rhea" id="RHEA:78475"/>
        <dbReference type="Rhea" id="RHEA-COMP:19086"/>
        <dbReference type="Rhea" id="RHEA-COMP:19088"/>
        <dbReference type="ChEBI" id="CHEBI:15378"/>
        <dbReference type="ChEBI" id="CHEBI:57856"/>
        <dbReference type="ChEBI" id="CHEBI:59789"/>
        <dbReference type="ChEBI" id="CHEBI:156461"/>
        <dbReference type="ChEBI" id="CHEBI:172880"/>
    </reaction>
    <physiologicalReaction direction="left-to-right" evidence="15">
        <dbReference type="Rhea" id="RHEA:78476"/>
    </physiologicalReaction>
</comment>
<evidence type="ECO:0000256" key="9">
    <source>
        <dbReference type="ARBA" id="ARBA00022691"/>
    </source>
</evidence>
<comment type="subunit">
    <text evidence="20">May form homooligomers. Interacts with CREBBP/CBP, EED/WAIT1, EP300/P300, NCOA6/PRIP, PPARBP/PBP and SMN.</text>
</comment>
<name>A0A067QSR7_ZOONE</name>
<dbReference type="Gene3D" id="3.40.50.150">
    <property type="entry name" value="Vaccinia Virus protein VP39"/>
    <property type="match status" value="1"/>
</dbReference>
<keyword evidence="8" id="KW-0808">Transferase</keyword>
<feature type="compositionally biased region" description="Basic residues" evidence="23">
    <location>
        <begin position="1036"/>
        <end position="1047"/>
    </location>
</feature>
<dbReference type="InParanoid" id="A0A067QSR7"/>
<comment type="similarity">
    <text evidence="13">Belongs to the methyltransferase superfamily. Trimethylguanosine synthase family.</text>
</comment>
<feature type="compositionally biased region" description="Polar residues" evidence="23">
    <location>
        <begin position="757"/>
        <end position="769"/>
    </location>
</feature>
<evidence type="ECO:0000256" key="16">
    <source>
        <dbReference type="ARBA" id="ARBA00048763"/>
    </source>
</evidence>
<feature type="compositionally biased region" description="Basic and acidic residues" evidence="23">
    <location>
        <begin position="986"/>
        <end position="996"/>
    </location>
</feature>
<dbReference type="InterPro" id="IPR029063">
    <property type="entry name" value="SAM-dependent_MTases_sf"/>
</dbReference>
<reference evidence="24 25" key="1">
    <citation type="journal article" date="2014" name="Nat. Commun.">
        <title>Molecular traces of alternative social organization in a termite genome.</title>
        <authorList>
            <person name="Terrapon N."/>
            <person name="Li C."/>
            <person name="Robertson H.M."/>
            <person name="Ji L."/>
            <person name="Meng X."/>
            <person name="Booth W."/>
            <person name="Chen Z."/>
            <person name="Childers C.P."/>
            <person name="Glastad K.M."/>
            <person name="Gokhale K."/>
            <person name="Gowin J."/>
            <person name="Gronenberg W."/>
            <person name="Hermansen R.A."/>
            <person name="Hu H."/>
            <person name="Hunt B.G."/>
            <person name="Huylmans A.K."/>
            <person name="Khalil S.M."/>
            <person name="Mitchell R.D."/>
            <person name="Munoz-Torres M.C."/>
            <person name="Mustard J.A."/>
            <person name="Pan H."/>
            <person name="Reese J.T."/>
            <person name="Scharf M.E."/>
            <person name="Sun F."/>
            <person name="Vogel H."/>
            <person name="Xiao J."/>
            <person name="Yang W."/>
            <person name="Yang Z."/>
            <person name="Yang Z."/>
            <person name="Zhou J."/>
            <person name="Zhu J."/>
            <person name="Brent C.S."/>
            <person name="Elsik C.G."/>
            <person name="Goodisman M.A."/>
            <person name="Liberles D.A."/>
            <person name="Roe R.M."/>
            <person name="Vargo E.L."/>
            <person name="Vilcinskas A."/>
            <person name="Wang J."/>
            <person name="Bornberg-Bauer E."/>
            <person name="Korb J."/>
            <person name="Zhang G."/>
            <person name="Liebig J."/>
        </authorList>
    </citation>
    <scope>NUCLEOTIDE SEQUENCE [LARGE SCALE GENOMIC DNA]</scope>
    <source>
        <tissue evidence="24">Whole organism</tissue>
    </source>
</reference>